<dbReference type="EMBL" id="AZBU02000004">
    <property type="protein sequence ID" value="TKR80303.1"/>
    <property type="molecule type" value="Genomic_DNA"/>
</dbReference>
<accession>A0A4U5NCQ9</accession>
<dbReference type="Proteomes" id="UP000298663">
    <property type="component" value="Unassembled WGS sequence"/>
</dbReference>
<gene>
    <name evidence="2" type="ORF">L596_014392</name>
</gene>
<evidence type="ECO:0000256" key="1">
    <source>
        <dbReference type="SAM" id="Phobius"/>
    </source>
</evidence>
<feature type="transmembrane region" description="Helical" evidence="1">
    <location>
        <begin position="129"/>
        <end position="148"/>
    </location>
</feature>
<protein>
    <submittedName>
        <fullName evidence="2">Uncharacterized protein</fullName>
    </submittedName>
</protein>
<reference evidence="2 3" key="2">
    <citation type="journal article" date="2019" name="G3 (Bethesda)">
        <title>Hybrid Assembly of the Genome of the Entomopathogenic Nematode Steinernema carpocapsae Identifies the X-Chromosome.</title>
        <authorList>
            <person name="Serra L."/>
            <person name="Macchietto M."/>
            <person name="Macias-Munoz A."/>
            <person name="McGill C.J."/>
            <person name="Rodriguez I.M."/>
            <person name="Rodriguez B."/>
            <person name="Murad R."/>
            <person name="Mortazavi A."/>
        </authorList>
    </citation>
    <scope>NUCLEOTIDE SEQUENCE [LARGE SCALE GENOMIC DNA]</scope>
    <source>
        <strain evidence="2 3">ALL</strain>
    </source>
</reference>
<keyword evidence="3" id="KW-1185">Reference proteome</keyword>
<comment type="caution">
    <text evidence="2">The sequence shown here is derived from an EMBL/GenBank/DDBJ whole genome shotgun (WGS) entry which is preliminary data.</text>
</comment>
<keyword evidence="1" id="KW-0812">Transmembrane</keyword>
<dbReference type="PROSITE" id="PS51257">
    <property type="entry name" value="PROKAR_LIPOPROTEIN"/>
    <property type="match status" value="1"/>
</dbReference>
<organism evidence="2 3">
    <name type="scientific">Steinernema carpocapsae</name>
    <name type="common">Entomopathogenic nematode</name>
    <dbReference type="NCBI Taxonomy" id="34508"/>
    <lineage>
        <taxon>Eukaryota</taxon>
        <taxon>Metazoa</taxon>
        <taxon>Ecdysozoa</taxon>
        <taxon>Nematoda</taxon>
        <taxon>Chromadorea</taxon>
        <taxon>Rhabditida</taxon>
        <taxon>Tylenchina</taxon>
        <taxon>Panagrolaimomorpha</taxon>
        <taxon>Strongyloidoidea</taxon>
        <taxon>Steinernematidae</taxon>
        <taxon>Steinernema</taxon>
    </lineage>
</organism>
<feature type="transmembrane region" description="Helical" evidence="1">
    <location>
        <begin position="90"/>
        <end position="108"/>
    </location>
</feature>
<keyword evidence="1" id="KW-0472">Membrane</keyword>
<name>A0A4U5NCQ9_STECR</name>
<keyword evidence="1" id="KW-1133">Transmembrane helix</keyword>
<evidence type="ECO:0000313" key="3">
    <source>
        <dbReference type="Proteomes" id="UP000298663"/>
    </source>
</evidence>
<reference evidence="2 3" key="1">
    <citation type="journal article" date="2015" name="Genome Biol.">
        <title>Comparative genomics of Steinernema reveals deeply conserved gene regulatory networks.</title>
        <authorList>
            <person name="Dillman A.R."/>
            <person name="Macchietto M."/>
            <person name="Porter C.F."/>
            <person name="Rogers A."/>
            <person name="Williams B."/>
            <person name="Antoshechkin I."/>
            <person name="Lee M.M."/>
            <person name="Goodwin Z."/>
            <person name="Lu X."/>
            <person name="Lewis E.E."/>
            <person name="Goodrich-Blair H."/>
            <person name="Stock S.P."/>
            <person name="Adams B.J."/>
            <person name="Sternberg P.W."/>
            <person name="Mortazavi A."/>
        </authorList>
    </citation>
    <scope>NUCLEOTIDE SEQUENCE [LARGE SCALE GENOMIC DNA]</scope>
    <source>
        <strain evidence="2 3">ALL</strain>
    </source>
</reference>
<dbReference type="AlphaFoldDB" id="A0A4U5NCQ9"/>
<evidence type="ECO:0000313" key="2">
    <source>
        <dbReference type="EMBL" id="TKR80303.1"/>
    </source>
</evidence>
<sequence length="159" mass="16696">MKKGFDLLHFTKTAYGGTLAALLAAQLVIITVSCAIRDHINAGLTGKGFGASLMSSLTPSQGQFFVFFVYESLTAQFVNNLGKKLKIMHGTLALISIVAALTESAFALDCHLGESCNGSGSSSIISLDLGIYVTSAYLWVASIAHLGLMTTTGTKVKSQ</sequence>
<feature type="transmembrane region" description="Helical" evidence="1">
    <location>
        <begin position="14"/>
        <end position="36"/>
    </location>
</feature>
<proteinExistence type="predicted"/>